<dbReference type="FunCoup" id="A0A2I4G389">
    <property type="interactions" value="1079"/>
</dbReference>
<dbReference type="InterPro" id="IPR049224">
    <property type="entry name" value="DUF6821"/>
</dbReference>
<dbReference type="KEGG" id="jre:109004312"/>
<dbReference type="InterPro" id="IPR045883">
    <property type="entry name" value="At4g13530-like"/>
</dbReference>
<dbReference type="AlphaFoldDB" id="A0A2I4G389"/>
<dbReference type="Proteomes" id="UP000235220">
    <property type="component" value="Chromosome 4"/>
</dbReference>
<dbReference type="RefSeq" id="XP_018838376.2">
    <property type="nucleotide sequence ID" value="XM_018982831.2"/>
</dbReference>
<reference evidence="2" key="1">
    <citation type="submission" date="2025-08" db="UniProtKB">
        <authorList>
            <consortium name="RefSeq"/>
        </authorList>
    </citation>
    <scope>IDENTIFICATION</scope>
    <source>
        <tissue evidence="2">Leaves</tissue>
    </source>
</reference>
<organism evidence="1 2">
    <name type="scientific">Juglans regia</name>
    <name type="common">English walnut</name>
    <dbReference type="NCBI Taxonomy" id="51240"/>
    <lineage>
        <taxon>Eukaryota</taxon>
        <taxon>Viridiplantae</taxon>
        <taxon>Streptophyta</taxon>
        <taxon>Embryophyta</taxon>
        <taxon>Tracheophyta</taxon>
        <taxon>Spermatophyta</taxon>
        <taxon>Magnoliopsida</taxon>
        <taxon>eudicotyledons</taxon>
        <taxon>Gunneridae</taxon>
        <taxon>Pentapetalae</taxon>
        <taxon>rosids</taxon>
        <taxon>fabids</taxon>
        <taxon>Fagales</taxon>
        <taxon>Juglandaceae</taxon>
        <taxon>Juglans</taxon>
    </lineage>
</organism>
<dbReference type="GeneID" id="109004312"/>
<dbReference type="PANTHER" id="PTHR33646:SF2">
    <property type="entry name" value="F20H23.8 PROTEIN"/>
    <property type="match status" value="1"/>
</dbReference>
<evidence type="ECO:0000313" key="2">
    <source>
        <dbReference type="RefSeq" id="XP_018838376.2"/>
    </source>
</evidence>
<name>A0A2I4G389_JUGRE</name>
<dbReference type="Pfam" id="PF20705">
    <property type="entry name" value="DUF6821"/>
    <property type="match status" value="1"/>
</dbReference>
<accession>A0A2I4G389</accession>
<dbReference type="OrthoDB" id="766965at2759"/>
<sequence>MDLDEWEYLPDDAFLDFREVGEKKIFWGKRSSDPKTIFNMNYFICPSPNSRKINEPPGNSMMPSQLVTVPIHFESSGTGKAQDDELHKDIAKVPIEISVVRSAVVPKENIAPITGAMEADQDTVSQVFFKMKENEFVDMKMDSPRSGSRGFMAQIDSGSFQFEEKGEALESKTSPRNRVENEMAMSKKNTMDMDGDGSQEEVTWDENSGRLNIWKWSLTGIGAICSFGVAAATICILFFGNQPGNKQHQKEERLRFRIYTDDKIRIKQVVNQATKLNDAISALRGGVPMTRAHITCGGYYDGL</sequence>
<dbReference type="Gramene" id="Jr04_22660_p1">
    <property type="protein sequence ID" value="cds.Jr04_22660_p1"/>
    <property type="gene ID" value="Jr04_22660"/>
</dbReference>
<dbReference type="PANTHER" id="PTHR33646">
    <property type="entry name" value="GB|AAF00631.1"/>
    <property type="match status" value="1"/>
</dbReference>
<gene>
    <name evidence="2" type="primary">LOC109004312</name>
</gene>
<evidence type="ECO:0000313" key="1">
    <source>
        <dbReference type="Proteomes" id="UP000235220"/>
    </source>
</evidence>
<proteinExistence type="predicted"/>
<protein>
    <submittedName>
        <fullName evidence="2">Uncharacterized protein LOC109004312</fullName>
    </submittedName>
</protein>
<keyword evidence="1" id="KW-1185">Reference proteome</keyword>
<dbReference type="STRING" id="51240.A0A2I4G389"/>